<reference evidence="5 6" key="1">
    <citation type="submission" date="2018-06" db="EMBL/GenBank/DDBJ databases">
        <title>Genomic Encyclopedia of Archaeal and Bacterial Type Strains, Phase II (KMG-II): from individual species to whole genera.</title>
        <authorList>
            <person name="Goeker M."/>
        </authorList>
    </citation>
    <scope>NUCLEOTIDE SEQUENCE [LARGE SCALE GENOMIC DNA]</scope>
    <source>
        <strain evidence="5 6">DSM 29821</strain>
    </source>
</reference>
<dbReference type="SUPFAM" id="SSF54211">
    <property type="entry name" value="Ribosomal protein S5 domain 2-like"/>
    <property type="match status" value="1"/>
</dbReference>
<protein>
    <submittedName>
        <fullName evidence="5">Magnesium chelatase family protein</fullName>
    </submittedName>
</protein>
<dbReference type="NCBIfam" id="TIGR00368">
    <property type="entry name" value="YifB family Mg chelatase-like AAA ATPase"/>
    <property type="match status" value="1"/>
</dbReference>
<keyword evidence="3" id="KW-0067">ATP-binding</keyword>
<dbReference type="SMART" id="SM00382">
    <property type="entry name" value="AAA"/>
    <property type="match status" value="1"/>
</dbReference>
<dbReference type="AlphaFoldDB" id="A0A327VMK7"/>
<gene>
    <name evidence="5" type="ORF">CLV59_111158</name>
</gene>
<dbReference type="Pfam" id="PF01078">
    <property type="entry name" value="Mg_chelatase"/>
    <property type="match status" value="1"/>
</dbReference>
<dbReference type="Pfam" id="PF13335">
    <property type="entry name" value="Mg_chelatase_C"/>
    <property type="match status" value="1"/>
</dbReference>
<dbReference type="Proteomes" id="UP000249819">
    <property type="component" value="Unassembled WGS sequence"/>
</dbReference>
<dbReference type="InterPro" id="IPR027417">
    <property type="entry name" value="P-loop_NTPase"/>
</dbReference>
<evidence type="ECO:0000313" key="5">
    <source>
        <dbReference type="EMBL" id="RAJ74039.1"/>
    </source>
</evidence>
<comment type="similarity">
    <text evidence="1">Belongs to the Mg-chelatase subunits D/I family. ComM subfamily.</text>
</comment>
<keyword evidence="2" id="KW-0547">Nucleotide-binding</keyword>
<evidence type="ECO:0000259" key="4">
    <source>
        <dbReference type="SMART" id="SM00382"/>
    </source>
</evidence>
<evidence type="ECO:0000313" key="6">
    <source>
        <dbReference type="Proteomes" id="UP000249819"/>
    </source>
</evidence>
<dbReference type="PANTHER" id="PTHR32039:SF7">
    <property type="entry name" value="COMPETENCE PROTEIN COMM"/>
    <property type="match status" value="1"/>
</dbReference>
<sequence>MIPATALVAGVLLTIAYIHMIVKTFGSALQGVHAITITIEVNVSSQGNKFYIVGLPDNAVKESEQRITSALQHLGMKMPRTRTVVNLAPAAIKKAGAAYDLPIAIGILGASEHIPADLFSGIVMMGELSLDGTLLPVRGALSMAMQAKTEGFSGIMLPQQNAQEAALVAGIAVYGAGHLTDIIQHFAGNASLVPVSSISNNSFISEQLFYDVDFNEVKGQQHIKRALEIAAAGGHNAILIGPPGAGKTMLAKRFPTILPPMQLEEALDTTRIYSVAGKLSHQGALISRRPFRAPHHGISDAALVGGGSTILPGEISLAHNGVLFLDELPEFKRAVLEVMRQPMEERTVTIARARQTIEFPANFMLLASMNPCPCGYFNHPEKKCSCSPGMVYKYLNRISGPLMDRIDLHVEVTPVTYVALSDPGESESSTVIRNRVIASREIQANRFKGFPGISCNARMTAAMMKTYCITDDSSRELLRTAMKRLQLSARAYDRIMKVSRTIADLEGSAYITTAHMAEAIQYRSLDRQTWGF</sequence>
<name>A0A327VMK7_9BACT</name>
<dbReference type="Pfam" id="PF13541">
    <property type="entry name" value="ChlI"/>
    <property type="match status" value="1"/>
</dbReference>
<organism evidence="5 6">
    <name type="scientific">Chitinophaga dinghuensis</name>
    <dbReference type="NCBI Taxonomy" id="1539050"/>
    <lineage>
        <taxon>Bacteria</taxon>
        <taxon>Pseudomonadati</taxon>
        <taxon>Bacteroidota</taxon>
        <taxon>Chitinophagia</taxon>
        <taxon>Chitinophagales</taxon>
        <taxon>Chitinophagaceae</taxon>
        <taxon>Chitinophaga</taxon>
    </lineage>
</organism>
<accession>A0A327VMK7</accession>
<evidence type="ECO:0000256" key="2">
    <source>
        <dbReference type="ARBA" id="ARBA00022741"/>
    </source>
</evidence>
<dbReference type="InterPro" id="IPR000523">
    <property type="entry name" value="Mg_chelatse_chII-like_cat_dom"/>
</dbReference>
<dbReference type="InterPro" id="IPR001208">
    <property type="entry name" value="MCM_dom"/>
</dbReference>
<dbReference type="InterPro" id="IPR020568">
    <property type="entry name" value="Ribosomal_Su5_D2-typ_SF"/>
</dbReference>
<dbReference type="InterPro" id="IPR045006">
    <property type="entry name" value="CHLI-like"/>
</dbReference>
<comment type="caution">
    <text evidence="5">The sequence shown here is derived from an EMBL/GenBank/DDBJ whole genome shotgun (WGS) entry which is preliminary data.</text>
</comment>
<dbReference type="GO" id="GO:0005524">
    <property type="term" value="F:ATP binding"/>
    <property type="evidence" value="ECO:0007669"/>
    <property type="project" value="UniProtKB-KW"/>
</dbReference>
<evidence type="ECO:0000256" key="1">
    <source>
        <dbReference type="ARBA" id="ARBA00006354"/>
    </source>
</evidence>
<dbReference type="PANTHER" id="PTHR32039">
    <property type="entry name" value="MAGNESIUM-CHELATASE SUBUNIT CHLI"/>
    <property type="match status" value="1"/>
</dbReference>
<dbReference type="Gene3D" id="3.40.50.300">
    <property type="entry name" value="P-loop containing nucleotide triphosphate hydrolases"/>
    <property type="match status" value="1"/>
</dbReference>
<dbReference type="Gene3D" id="3.30.230.10">
    <property type="match status" value="1"/>
</dbReference>
<dbReference type="EMBL" id="QLMA01000011">
    <property type="protein sequence ID" value="RAJ74039.1"/>
    <property type="molecule type" value="Genomic_DNA"/>
</dbReference>
<dbReference type="InterPro" id="IPR025158">
    <property type="entry name" value="Mg_chelat-rel_C"/>
</dbReference>
<dbReference type="SUPFAM" id="SSF52540">
    <property type="entry name" value="P-loop containing nucleoside triphosphate hydrolases"/>
    <property type="match status" value="1"/>
</dbReference>
<keyword evidence="6" id="KW-1185">Reference proteome</keyword>
<feature type="domain" description="AAA+ ATPase" evidence="4">
    <location>
        <begin position="233"/>
        <end position="416"/>
    </location>
</feature>
<dbReference type="InterPro" id="IPR004482">
    <property type="entry name" value="Mg_chelat-rel"/>
</dbReference>
<proteinExistence type="inferred from homology"/>
<dbReference type="PRINTS" id="PR01657">
    <property type="entry name" value="MCMFAMILY"/>
</dbReference>
<dbReference type="InterPro" id="IPR014721">
    <property type="entry name" value="Ribsml_uS5_D2-typ_fold_subgr"/>
</dbReference>
<dbReference type="InterPro" id="IPR003593">
    <property type="entry name" value="AAA+_ATPase"/>
</dbReference>
<evidence type="ECO:0000256" key="3">
    <source>
        <dbReference type="ARBA" id="ARBA00022840"/>
    </source>
</evidence>
<dbReference type="GO" id="GO:0003677">
    <property type="term" value="F:DNA binding"/>
    <property type="evidence" value="ECO:0007669"/>
    <property type="project" value="InterPro"/>
</dbReference>